<feature type="region of interest" description="Disordered" evidence="2">
    <location>
        <begin position="71"/>
        <end position="90"/>
    </location>
</feature>
<dbReference type="RefSeq" id="WP_099499430.1">
    <property type="nucleotide sequence ID" value="NZ_CP026652.1"/>
</dbReference>
<organism evidence="4 5">
    <name type="scientific">Streptomyces dengpaensis</name>
    <dbReference type="NCBI Taxonomy" id="2049881"/>
    <lineage>
        <taxon>Bacteria</taxon>
        <taxon>Bacillati</taxon>
        <taxon>Actinomycetota</taxon>
        <taxon>Actinomycetes</taxon>
        <taxon>Kitasatosporales</taxon>
        <taxon>Streptomycetaceae</taxon>
        <taxon>Streptomyces</taxon>
    </lineage>
</organism>
<keyword evidence="5" id="KW-1185">Reference proteome</keyword>
<feature type="domain" description="Cas12f1-like TNB" evidence="3">
    <location>
        <begin position="2"/>
        <end position="60"/>
    </location>
</feature>
<dbReference type="InterPro" id="IPR010095">
    <property type="entry name" value="Cas12f1-like_TNB"/>
</dbReference>
<dbReference type="EMBL" id="CP026652">
    <property type="protein sequence ID" value="AVH58601.1"/>
    <property type="molecule type" value="Genomic_DNA"/>
</dbReference>
<evidence type="ECO:0000313" key="4">
    <source>
        <dbReference type="EMBL" id="AVH58601.1"/>
    </source>
</evidence>
<evidence type="ECO:0000259" key="3">
    <source>
        <dbReference type="Pfam" id="PF07282"/>
    </source>
</evidence>
<proteinExistence type="predicted"/>
<evidence type="ECO:0000256" key="1">
    <source>
        <dbReference type="ARBA" id="ARBA00023125"/>
    </source>
</evidence>
<evidence type="ECO:0000313" key="5">
    <source>
        <dbReference type="Proteomes" id="UP000238413"/>
    </source>
</evidence>
<accession>A0ABM6SV08</accession>
<keyword evidence="1" id="KW-0238">DNA-binding</keyword>
<protein>
    <recommendedName>
        <fullName evidence="3">Cas12f1-like TNB domain-containing protein</fullName>
    </recommendedName>
</protein>
<reference evidence="4 5" key="1">
    <citation type="submission" date="2018-02" db="EMBL/GenBank/DDBJ databases">
        <title>Complete genome sequence of Streptomyces dengpaensis, the producer of angucyclines.</title>
        <authorList>
            <person name="Yumei L."/>
        </authorList>
    </citation>
    <scope>NUCLEOTIDE SEQUENCE [LARGE SCALE GENOMIC DNA]</scope>
    <source>
        <strain evidence="4 5">XZHG99</strain>
    </source>
</reference>
<name>A0ABM6SV08_9ACTN</name>
<dbReference type="Pfam" id="PF07282">
    <property type="entry name" value="Cas12f1-like_TNB"/>
    <property type="match status" value="1"/>
</dbReference>
<dbReference type="Proteomes" id="UP000238413">
    <property type="component" value="Chromosome"/>
</dbReference>
<gene>
    <name evidence="4" type="ORF">C4B68_25730</name>
</gene>
<evidence type="ECO:0000256" key="2">
    <source>
        <dbReference type="SAM" id="MobiDB-lite"/>
    </source>
</evidence>
<sequence length="103" mass="10952">MEYKCAWYGRELVVVDRFLPTSKTCSACGLLRDALPLGIRMWTCEGCGTQHDRDHNAAQNSVAAGQAVSACGGRVSPQRRPSGWAAGDEAGKSMVRAMGVPAP</sequence>